<evidence type="ECO:0000313" key="2">
    <source>
        <dbReference type="EMBL" id="PON60748.1"/>
    </source>
</evidence>
<keyword evidence="3" id="KW-1185">Reference proteome</keyword>
<dbReference type="PANTHER" id="PTHR48475">
    <property type="entry name" value="RIBONUCLEASE H"/>
    <property type="match status" value="1"/>
</dbReference>
<feature type="domain" description="RNase H type-1" evidence="1">
    <location>
        <begin position="40"/>
        <end position="135"/>
    </location>
</feature>
<dbReference type="AlphaFoldDB" id="A0A2P5CI89"/>
<dbReference type="PROSITE" id="PS50879">
    <property type="entry name" value="RNASE_H_1"/>
    <property type="match status" value="1"/>
</dbReference>
<gene>
    <name evidence="2" type="ORF">PanWU01x14_150450</name>
</gene>
<dbReference type="SUPFAM" id="SSF53098">
    <property type="entry name" value="Ribonuclease H-like"/>
    <property type="match status" value="1"/>
</dbReference>
<evidence type="ECO:0000313" key="3">
    <source>
        <dbReference type="Proteomes" id="UP000237105"/>
    </source>
</evidence>
<dbReference type="OrthoDB" id="1165617at2759"/>
<proteinExistence type="predicted"/>
<evidence type="ECO:0000259" key="1">
    <source>
        <dbReference type="PROSITE" id="PS50879"/>
    </source>
</evidence>
<dbReference type="InterPro" id="IPR036397">
    <property type="entry name" value="RNaseH_sf"/>
</dbReference>
<reference evidence="3" key="1">
    <citation type="submission" date="2016-06" db="EMBL/GenBank/DDBJ databases">
        <title>Parallel loss of symbiosis genes in relatives of nitrogen-fixing non-legume Parasponia.</title>
        <authorList>
            <person name="Van Velzen R."/>
            <person name="Holmer R."/>
            <person name="Bu F."/>
            <person name="Rutten L."/>
            <person name="Van Zeijl A."/>
            <person name="Liu W."/>
            <person name="Santuari L."/>
            <person name="Cao Q."/>
            <person name="Sharma T."/>
            <person name="Shen D."/>
            <person name="Roswanjaya Y."/>
            <person name="Wardhani T."/>
            <person name="Kalhor M.S."/>
            <person name="Jansen J."/>
            <person name="Van den Hoogen J."/>
            <person name="Gungor B."/>
            <person name="Hartog M."/>
            <person name="Hontelez J."/>
            <person name="Verver J."/>
            <person name="Yang W.-C."/>
            <person name="Schijlen E."/>
            <person name="Repin R."/>
            <person name="Schilthuizen M."/>
            <person name="Schranz E."/>
            <person name="Heidstra R."/>
            <person name="Miyata K."/>
            <person name="Fedorova E."/>
            <person name="Kohlen W."/>
            <person name="Bisseling T."/>
            <person name="Smit S."/>
            <person name="Geurts R."/>
        </authorList>
    </citation>
    <scope>NUCLEOTIDE SEQUENCE [LARGE SCALE GENOMIC DNA]</scope>
    <source>
        <strain evidence="3">cv. WU1-14</strain>
    </source>
</reference>
<organism evidence="2 3">
    <name type="scientific">Parasponia andersonii</name>
    <name type="common">Sponia andersonii</name>
    <dbReference type="NCBI Taxonomy" id="3476"/>
    <lineage>
        <taxon>Eukaryota</taxon>
        <taxon>Viridiplantae</taxon>
        <taxon>Streptophyta</taxon>
        <taxon>Embryophyta</taxon>
        <taxon>Tracheophyta</taxon>
        <taxon>Spermatophyta</taxon>
        <taxon>Magnoliopsida</taxon>
        <taxon>eudicotyledons</taxon>
        <taxon>Gunneridae</taxon>
        <taxon>Pentapetalae</taxon>
        <taxon>rosids</taxon>
        <taxon>fabids</taxon>
        <taxon>Rosales</taxon>
        <taxon>Cannabaceae</taxon>
        <taxon>Parasponia</taxon>
    </lineage>
</organism>
<sequence>MLSELDIIVKKLKAIKSQALAELLKYTKHDLKEIMSDEDKEDYGILYFDGPSTGNEGSDGIVLSKNQGEIFKKVVKLAFPCTNNEAEYEALVTGLELAKEMKSSKLKICGDSNLIIRQLNGDFTIKEPNLVKYQE</sequence>
<name>A0A2P5CI89_PARAD</name>
<dbReference type="GO" id="GO:0003676">
    <property type="term" value="F:nucleic acid binding"/>
    <property type="evidence" value="ECO:0007669"/>
    <property type="project" value="InterPro"/>
</dbReference>
<feature type="non-terminal residue" evidence="2">
    <location>
        <position position="135"/>
    </location>
</feature>
<dbReference type="EMBL" id="JXTB01000127">
    <property type="protein sequence ID" value="PON60748.1"/>
    <property type="molecule type" value="Genomic_DNA"/>
</dbReference>
<dbReference type="Gene3D" id="3.30.420.10">
    <property type="entry name" value="Ribonuclease H-like superfamily/Ribonuclease H"/>
    <property type="match status" value="1"/>
</dbReference>
<protein>
    <submittedName>
        <fullName evidence="2">Ribonuclease H</fullName>
    </submittedName>
</protein>
<dbReference type="PANTHER" id="PTHR48475:SF1">
    <property type="entry name" value="RNASE H TYPE-1 DOMAIN-CONTAINING PROTEIN"/>
    <property type="match status" value="1"/>
</dbReference>
<dbReference type="Pfam" id="PF13456">
    <property type="entry name" value="RVT_3"/>
    <property type="match status" value="1"/>
</dbReference>
<dbReference type="CDD" id="cd09279">
    <property type="entry name" value="RNase_HI_like"/>
    <property type="match status" value="1"/>
</dbReference>
<dbReference type="GO" id="GO:0004523">
    <property type="term" value="F:RNA-DNA hybrid ribonuclease activity"/>
    <property type="evidence" value="ECO:0007669"/>
    <property type="project" value="InterPro"/>
</dbReference>
<dbReference type="InterPro" id="IPR012337">
    <property type="entry name" value="RNaseH-like_sf"/>
</dbReference>
<dbReference type="InterPro" id="IPR002156">
    <property type="entry name" value="RNaseH_domain"/>
</dbReference>
<accession>A0A2P5CI89</accession>
<dbReference type="Proteomes" id="UP000237105">
    <property type="component" value="Unassembled WGS sequence"/>
</dbReference>
<comment type="caution">
    <text evidence="2">The sequence shown here is derived from an EMBL/GenBank/DDBJ whole genome shotgun (WGS) entry which is preliminary data.</text>
</comment>